<protein>
    <recommendedName>
        <fullName evidence="12">T-complex protein 1 subunit zeta</fullName>
    </recommendedName>
</protein>
<dbReference type="SUPFAM" id="SSF54849">
    <property type="entry name" value="GroEL-intermediate domain like"/>
    <property type="match status" value="1"/>
</dbReference>
<dbReference type="Gene3D" id="3.50.7.10">
    <property type="entry name" value="GroEL"/>
    <property type="match status" value="1"/>
</dbReference>
<dbReference type="AlphaFoldDB" id="A0A6S9XX17"/>
<dbReference type="PANTHER" id="PTHR11353">
    <property type="entry name" value="CHAPERONIN"/>
    <property type="match status" value="1"/>
</dbReference>
<evidence type="ECO:0000313" key="11">
    <source>
        <dbReference type="EMBL" id="CAE0768993.1"/>
    </source>
</evidence>
<dbReference type="CDD" id="cd03342">
    <property type="entry name" value="TCP1_zeta"/>
    <property type="match status" value="1"/>
</dbReference>
<evidence type="ECO:0000256" key="6">
    <source>
        <dbReference type="ARBA" id="ARBA00023186"/>
    </source>
</evidence>
<dbReference type="GO" id="GO:0051082">
    <property type="term" value="F:unfolded protein binding"/>
    <property type="evidence" value="ECO:0007669"/>
    <property type="project" value="InterPro"/>
</dbReference>
<dbReference type="EMBL" id="HBIZ01033875">
    <property type="protein sequence ID" value="CAE0768991.1"/>
    <property type="molecule type" value="Transcribed_RNA"/>
</dbReference>
<comment type="similarity">
    <text evidence="2 7">Belongs to the TCP-1 chaperonin family.</text>
</comment>
<dbReference type="SUPFAM" id="SSF52029">
    <property type="entry name" value="GroEL apical domain-like"/>
    <property type="match status" value="1"/>
</dbReference>
<evidence type="ECO:0000256" key="1">
    <source>
        <dbReference type="ARBA" id="ARBA00004496"/>
    </source>
</evidence>
<dbReference type="InterPro" id="IPR053374">
    <property type="entry name" value="TCP-1_chaperonin"/>
</dbReference>
<dbReference type="InterPro" id="IPR027409">
    <property type="entry name" value="GroEL-like_apical_dom_sf"/>
</dbReference>
<evidence type="ECO:0000313" key="10">
    <source>
        <dbReference type="EMBL" id="CAE0768992.1"/>
    </source>
</evidence>
<dbReference type="Gene3D" id="3.30.260.10">
    <property type="entry name" value="TCP-1-like chaperonin intermediate domain"/>
    <property type="match status" value="1"/>
</dbReference>
<dbReference type="EMBL" id="HBIZ01033877">
    <property type="protein sequence ID" value="CAE0768993.1"/>
    <property type="molecule type" value="Transcribed_RNA"/>
</dbReference>
<dbReference type="GO" id="GO:0005524">
    <property type="term" value="F:ATP binding"/>
    <property type="evidence" value="ECO:0007669"/>
    <property type="project" value="UniProtKB-KW"/>
</dbReference>
<name>A0A6S9XX17_CHRCT</name>
<proteinExistence type="inferred from homology"/>
<comment type="subcellular location">
    <subcellularLocation>
        <location evidence="1">Cytoplasm</location>
    </subcellularLocation>
</comment>
<dbReference type="FunFam" id="3.50.7.10:FF:000004">
    <property type="entry name" value="T-complex protein 1 subunit zeta"/>
    <property type="match status" value="1"/>
</dbReference>
<dbReference type="InterPro" id="IPR002423">
    <property type="entry name" value="Cpn60/GroEL/TCP-1"/>
</dbReference>
<dbReference type="FunFam" id="1.10.560.10:FF:000058">
    <property type="entry name" value="T-complex protein 1 subunit zeta"/>
    <property type="match status" value="1"/>
</dbReference>
<dbReference type="EMBL" id="HBIZ01033876">
    <property type="protein sequence ID" value="CAE0768992.1"/>
    <property type="molecule type" value="Transcribed_RNA"/>
</dbReference>
<dbReference type="InterPro" id="IPR017998">
    <property type="entry name" value="Chaperone_TCP-1"/>
</dbReference>
<dbReference type="EMBL" id="HBIZ01033874">
    <property type="protein sequence ID" value="CAE0768990.1"/>
    <property type="molecule type" value="Transcribed_RNA"/>
</dbReference>
<evidence type="ECO:0000256" key="5">
    <source>
        <dbReference type="ARBA" id="ARBA00022840"/>
    </source>
</evidence>
<dbReference type="PRINTS" id="PR00304">
    <property type="entry name" value="TCOMPLEXTCP1"/>
</dbReference>
<gene>
    <name evidence="8" type="ORF">PCAR00345_LOCUS21602</name>
    <name evidence="9" type="ORF">PCAR00345_LOCUS21603</name>
    <name evidence="10" type="ORF">PCAR00345_LOCUS21604</name>
    <name evidence="11" type="ORF">PCAR00345_LOCUS21605</name>
</gene>
<evidence type="ECO:0008006" key="12">
    <source>
        <dbReference type="Google" id="ProtNLM"/>
    </source>
</evidence>
<accession>A0A6S9XX17</accession>
<dbReference type="PROSITE" id="PS00751">
    <property type="entry name" value="TCP1_2"/>
    <property type="match status" value="1"/>
</dbReference>
<dbReference type="Gene3D" id="1.10.560.10">
    <property type="entry name" value="GroEL-like equatorial domain"/>
    <property type="match status" value="1"/>
</dbReference>
<evidence type="ECO:0000256" key="4">
    <source>
        <dbReference type="ARBA" id="ARBA00022741"/>
    </source>
</evidence>
<organism evidence="11">
    <name type="scientific">Chrysotila carterae</name>
    <name type="common">Marine alga</name>
    <name type="synonym">Syracosphaera carterae</name>
    <dbReference type="NCBI Taxonomy" id="13221"/>
    <lineage>
        <taxon>Eukaryota</taxon>
        <taxon>Haptista</taxon>
        <taxon>Haptophyta</taxon>
        <taxon>Prymnesiophyceae</taxon>
        <taxon>Isochrysidales</taxon>
        <taxon>Isochrysidaceae</taxon>
        <taxon>Chrysotila</taxon>
    </lineage>
</organism>
<dbReference type="Pfam" id="PF00118">
    <property type="entry name" value="Cpn60_TCP1"/>
    <property type="match status" value="1"/>
</dbReference>
<dbReference type="GO" id="GO:0016887">
    <property type="term" value="F:ATP hydrolysis activity"/>
    <property type="evidence" value="ECO:0007669"/>
    <property type="project" value="InterPro"/>
</dbReference>
<dbReference type="InterPro" id="IPR002194">
    <property type="entry name" value="Chaperonin_TCP-1_CS"/>
</dbReference>
<dbReference type="InterPro" id="IPR012722">
    <property type="entry name" value="Chap_CCT_zeta"/>
</dbReference>
<dbReference type="FunFam" id="1.10.560.10:FF:000038">
    <property type="entry name" value="Chaperonin containing TCP1 subunit 6B"/>
    <property type="match status" value="1"/>
</dbReference>
<dbReference type="GO" id="GO:0140662">
    <property type="term" value="F:ATP-dependent protein folding chaperone"/>
    <property type="evidence" value="ECO:0007669"/>
    <property type="project" value="InterPro"/>
</dbReference>
<keyword evidence="6 7" id="KW-0143">Chaperone</keyword>
<dbReference type="PROSITE" id="PS00995">
    <property type="entry name" value="TCP1_3"/>
    <property type="match status" value="1"/>
</dbReference>
<dbReference type="NCBIfam" id="NF041083">
    <property type="entry name" value="thermosome_beta"/>
    <property type="match status" value="1"/>
</dbReference>
<reference evidence="11" key="1">
    <citation type="submission" date="2021-01" db="EMBL/GenBank/DDBJ databases">
        <authorList>
            <person name="Corre E."/>
            <person name="Pelletier E."/>
            <person name="Niang G."/>
            <person name="Scheremetjew M."/>
            <person name="Finn R."/>
            <person name="Kale V."/>
            <person name="Holt S."/>
            <person name="Cochrane G."/>
            <person name="Meng A."/>
            <person name="Brown T."/>
            <person name="Cohen L."/>
        </authorList>
    </citation>
    <scope>NUCLEOTIDE SEQUENCE</scope>
    <source>
        <strain evidence="11">CCMP645</strain>
    </source>
</reference>
<dbReference type="SUPFAM" id="SSF48592">
    <property type="entry name" value="GroEL equatorial domain-like"/>
    <property type="match status" value="1"/>
</dbReference>
<evidence type="ECO:0000256" key="7">
    <source>
        <dbReference type="RuleBase" id="RU004187"/>
    </source>
</evidence>
<keyword evidence="4 7" id="KW-0547">Nucleotide-binding</keyword>
<evidence type="ECO:0000256" key="3">
    <source>
        <dbReference type="ARBA" id="ARBA00022490"/>
    </source>
</evidence>
<evidence type="ECO:0000313" key="8">
    <source>
        <dbReference type="EMBL" id="CAE0768990.1"/>
    </source>
</evidence>
<evidence type="ECO:0000313" key="9">
    <source>
        <dbReference type="EMBL" id="CAE0768991.1"/>
    </source>
</evidence>
<keyword evidence="3" id="KW-0963">Cytoplasm</keyword>
<dbReference type="InterPro" id="IPR027413">
    <property type="entry name" value="GROEL-like_equatorial_sf"/>
</dbReference>
<dbReference type="GO" id="GO:0005737">
    <property type="term" value="C:cytoplasm"/>
    <property type="evidence" value="ECO:0007669"/>
    <property type="project" value="UniProtKB-SubCell"/>
</dbReference>
<evidence type="ECO:0000256" key="2">
    <source>
        <dbReference type="ARBA" id="ARBA00008020"/>
    </source>
</evidence>
<sequence>MASAAQVVNPNADVLKSGQAQLMNINAARGLQDVLKSNLGPKGTLKMLVGGSGDIKLTKDGNTLLHEMQIQNPTACMIARIATAQDDITGDGTTSAVLIVGELMKQAERHLSDGVHPRLICDGIELAKTAVLAYIDEIKTSKDTTDRALLMQIAQASLRTKMHAELADLFTDIVVDAVRVIKREGQELDLHMVEIMHMQHKAGTDSRLVKGLVLDHGGRHPGMPKKLSKCKILTLNYDLEYQRSEVASGFYYSNAEQREKMVEAERKWVDDKTKLVLDLKRKACTNGETLVVINQKGIDPLALDMLAKEGILALRRAKRRNMERICLACGGEQVNSIEDMTPDVLGYAEEVYEQTLGEETYTFVEGVSNPFSCTILVKGAHPHVIAQIKDAVRDGLRAVANAMTDGFLVPGAGGIEVMCHAKLIEYRNSVVGRAKLGVQAFADALLVIPKTLAENAGYDGQDSLMKLQESHMAGSAKIGFDINTGDPMDPAEAGIWDNFRVKRQMLDSAAVISAQLLLVDEVIRAGKQMKKS</sequence>
<dbReference type="InterPro" id="IPR027410">
    <property type="entry name" value="TCP-1-like_intermed_sf"/>
</dbReference>
<dbReference type="PROSITE" id="PS00750">
    <property type="entry name" value="TCP1_1"/>
    <property type="match status" value="1"/>
</dbReference>
<dbReference type="NCBIfam" id="TIGR02347">
    <property type="entry name" value="chap_CCT_zeta"/>
    <property type="match status" value="1"/>
</dbReference>
<keyword evidence="5 7" id="KW-0067">ATP-binding</keyword>